<accession>A0A3S9NBC7</accession>
<name>A0A3S9NBC7_9BURK</name>
<sequence>MNDSIRTLLADGAQYPIALPKANVTHVAYRWTNAVDDTLGAQIVELMRRTSESAPIIGFAETITDAEASRYLDELRSNLAAEKVRLLTIFANTGQLIGLCTLRRNLNPNNRHITDLAKGMIHDACRGGGVLPAAFVEIALQCDRDNVELLTLDVRDGTPAHRVWEHYGFQTWGTLPDYARANGKMHAGHFMMQRVADLKERALGMLTGRDADRTAAVKASV</sequence>
<evidence type="ECO:0000313" key="1">
    <source>
        <dbReference type="EMBL" id="AZQ53008.1"/>
    </source>
</evidence>
<organism evidence="1 2">
    <name type="scientific">Burkholderia cenocepacia</name>
    <dbReference type="NCBI Taxonomy" id="95486"/>
    <lineage>
        <taxon>Bacteria</taxon>
        <taxon>Pseudomonadati</taxon>
        <taxon>Pseudomonadota</taxon>
        <taxon>Betaproteobacteria</taxon>
        <taxon>Burkholderiales</taxon>
        <taxon>Burkholderiaceae</taxon>
        <taxon>Burkholderia</taxon>
        <taxon>Burkholderia cepacia complex</taxon>
    </lineage>
</organism>
<dbReference type="AlphaFoldDB" id="A0A3S9NBC7"/>
<evidence type="ECO:0000313" key="2">
    <source>
        <dbReference type="Proteomes" id="UP000277191"/>
    </source>
</evidence>
<dbReference type="SUPFAM" id="SSF55729">
    <property type="entry name" value="Acyl-CoA N-acyltransferases (Nat)"/>
    <property type="match status" value="1"/>
</dbReference>
<proteinExistence type="predicted"/>
<dbReference type="RefSeq" id="WP_126364605.1">
    <property type="nucleotide sequence ID" value="NZ_CP034546.1"/>
</dbReference>
<protein>
    <submittedName>
        <fullName evidence="1">GNAT family N-acetyltransferase</fullName>
    </submittedName>
</protein>
<dbReference type="InterPro" id="IPR016181">
    <property type="entry name" value="Acyl_CoA_acyltransferase"/>
</dbReference>
<gene>
    <name evidence="1" type="ORF">D5R55_18585</name>
</gene>
<dbReference type="Gene3D" id="3.40.630.30">
    <property type="match status" value="1"/>
</dbReference>
<keyword evidence="1" id="KW-0808">Transferase</keyword>
<reference evidence="1 2" key="1">
    <citation type="submission" date="2018-12" db="EMBL/GenBank/DDBJ databases">
        <title>Cadmium resistance mechanism in endophytic bacteria Burkholderia cenocepacia YG-3.</title>
        <authorList>
            <person name="Zhang X."/>
            <person name="Wang X."/>
            <person name="Zhu Y."/>
        </authorList>
    </citation>
    <scope>NUCLEOTIDE SEQUENCE [LARGE SCALE GENOMIC DNA]</scope>
    <source>
        <strain evidence="1 2">YG-3</strain>
    </source>
</reference>
<dbReference type="EMBL" id="CP034546">
    <property type="protein sequence ID" value="AZQ53008.1"/>
    <property type="molecule type" value="Genomic_DNA"/>
</dbReference>
<dbReference type="GO" id="GO:0016740">
    <property type="term" value="F:transferase activity"/>
    <property type="evidence" value="ECO:0007669"/>
    <property type="project" value="UniProtKB-KW"/>
</dbReference>
<dbReference type="Proteomes" id="UP000277191">
    <property type="component" value="Chromosome 2"/>
</dbReference>